<dbReference type="EMBL" id="BARU01020539">
    <property type="protein sequence ID" value="GAH50123.1"/>
    <property type="molecule type" value="Genomic_DNA"/>
</dbReference>
<feature type="non-terminal residue" evidence="1">
    <location>
        <position position="99"/>
    </location>
</feature>
<protein>
    <submittedName>
        <fullName evidence="1">Uncharacterized protein</fullName>
    </submittedName>
</protein>
<comment type="caution">
    <text evidence="1">The sequence shown here is derived from an EMBL/GenBank/DDBJ whole genome shotgun (WGS) entry which is preliminary data.</text>
</comment>
<organism evidence="1">
    <name type="scientific">marine sediment metagenome</name>
    <dbReference type="NCBI Taxonomy" id="412755"/>
    <lineage>
        <taxon>unclassified sequences</taxon>
        <taxon>metagenomes</taxon>
        <taxon>ecological metagenomes</taxon>
    </lineage>
</organism>
<name>X1HXV6_9ZZZZ</name>
<gene>
    <name evidence="1" type="ORF">S03H2_33715</name>
</gene>
<proteinExistence type="predicted"/>
<accession>X1HXV6</accession>
<dbReference type="InterPro" id="IPR044036">
    <property type="entry name" value="DUF5752"/>
</dbReference>
<dbReference type="AlphaFoldDB" id="X1HXV6"/>
<evidence type="ECO:0000313" key="1">
    <source>
        <dbReference type="EMBL" id="GAH50123.1"/>
    </source>
</evidence>
<reference evidence="1" key="1">
    <citation type="journal article" date="2014" name="Front. Microbiol.">
        <title>High frequency of phylogenetically diverse reductive dehalogenase-homologous genes in deep subseafloor sedimentary metagenomes.</title>
        <authorList>
            <person name="Kawai M."/>
            <person name="Futagami T."/>
            <person name="Toyoda A."/>
            <person name="Takaki Y."/>
            <person name="Nishi S."/>
            <person name="Hori S."/>
            <person name="Arai W."/>
            <person name="Tsubouchi T."/>
            <person name="Morono Y."/>
            <person name="Uchiyama I."/>
            <person name="Ito T."/>
            <person name="Fujiyama A."/>
            <person name="Inagaki F."/>
            <person name="Takami H."/>
        </authorList>
    </citation>
    <scope>NUCLEOTIDE SEQUENCE</scope>
    <source>
        <strain evidence="1">Expedition CK06-06</strain>
    </source>
</reference>
<dbReference type="Pfam" id="PF19027">
    <property type="entry name" value="DUF5752"/>
    <property type="match status" value="1"/>
</dbReference>
<sequence>MLKVKRAKEQFDFYTSLHLFQLTARKAENLEQLLGGIKELPGSSIYHHTHLFLQQHQYLSPEPPNDFAYWVTEMLQEPLLGEKLESIDTCQFQTIRGLR</sequence>